<keyword evidence="3" id="KW-1185">Reference proteome</keyword>
<dbReference type="Proteomes" id="UP001168877">
    <property type="component" value="Unassembled WGS sequence"/>
</dbReference>
<sequence>MAIDGIEAPSPPSQSQSISHFGQPRHFYVAVDRLQFKMETLVDLLGVAGRRTCLPMVVCCSSRDELDAVSSAVSNLPYISFSSLGLKKGKLVIGDDIVCEACSSNRIYTCRGDDSETGKDEQKSRMIVVTDACLPVLASRESPISARVLINYALPMKKETYMRRIATCLAADGVVINMVIGGEVVTLKSIEESSNLVIAEMPINVSEIL</sequence>
<dbReference type="Gene3D" id="3.40.50.300">
    <property type="entry name" value="P-loop containing nucleotide triphosphate hydrolases"/>
    <property type="match status" value="1"/>
</dbReference>
<proteinExistence type="predicted"/>
<accession>A0AA39RPH9</accession>
<comment type="caution">
    <text evidence="2">The sequence shown here is derived from an EMBL/GenBank/DDBJ whole genome shotgun (WGS) entry which is preliminary data.</text>
</comment>
<dbReference type="EMBL" id="JAUESC010000385">
    <property type="protein sequence ID" value="KAK0577807.1"/>
    <property type="molecule type" value="Genomic_DNA"/>
</dbReference>
<evidence type="ECO:0008006" key="4">
    <source>
        <dbReference type="Google" id="ProtNLM"/>
    </source>
</evidence>
<evidence type="ECO:0000256" key="1">
    <source>
        <dbReference type="SAM" id="MobiDB-lite"/>
    </source>
</evidence>
<reference evidence="2" key="1">
    <citation type="journal article" date="2022" name="Plant J.">
        <title>Strategies of tolerance reflected in two North American maple genomes.</title>
        <authorList>
            <person name="McEvoy S.L."/>
            <person name="Sezen U.U."/>
            <person name="Trouern-Trend A."/>
            <person name="McMahon S.M."/>
            <person name="Schaberg P.G."/>
            <person name="Yang J."/>
            <person name="Wegrzyn J.L."/>
            <person name="Swenson N.G."/>
        </authorList>
    </citation>
    <scope>NUCLEOTIDE SEQUENCE</scope>
    <source>
        <strain evidence="2">NS2018</strain>
    </source>
</reference>
<gene>
    <name evidence="2" type="ORF">LWI29_000467</name>
</gene>
<dbReference type="InterPro" id="IPR027417">
    <property type="entry name" value="P-loop_NTPase"/>
</dbReference>
<feature type="region of interest" description="Disordered" evidence="1">
    <location>
        <begin position="1"/>
        <end position="20"/>
    </location>
</feature>
<evidence type="ECO:0000313" key="3">
    <source>
        <dbReference type="Proteomes" id="UP001168877"/>
    </source>
</evidence>
<organism evidence="2 3">
    <name type="scientific">Acer saccharum</name>
    <name type="common">Sugar maple</name>
    <dbReference type="NCBI Taxonomy" id="4024"/>
    <lineage>
        <taxon>Eukaryota</taxon>
        <taxon>Viridiplantae</taxon>
        <taxon>Streptophyta</taxon>
        <taxon>Embryophyta</taxon>
        <taxon>Tracheophyta</taxon>
        <taxon>Spermatophyta</taxon>
        <taxon>Magnoliopsida</taxon>
        <taxon>eudicotyledons</taxon>
        <taxon>Gunneridae</taxon>
        <taxon>Pentapetalae</taxon>
        <taxon>rosids</taxon>
        <taxon>malvids</taxon>
        <taxon>Sapindales</taxon>
        <taxon>Sapindaceae</taxon>
        <taxon>Hippocastanoideae</taxon>
        <taxon>Acereae</taxon>
        <taxon>Acer</taxon>
    </lineage>
</organism>
<reference evidence="2" key="2">
    <citation type="submission" date="2023-06" db="EMBL/GenBank/DDBJ databases">
        <authorList>
            <person name="Swenson N.G."/>
            <person name="Wegrzyn J.L."/>
            <person name="Mcevoy S.L."/>
        </authorList>
    </citation>
    <scope>NUCLEOTIDE SEQUENCE</scope>
    <source>
        <strain evidence="2">NS2018</strain>
        <tissue evidence="2">Leaf</tissue>
    </source>
</reference>
<protein>
    <recommendedName>
        <fullName evidence="4">Eukaryotic initiation factor 4a</fullName>
    </recommendedName>
</protein>
<evidence type="ECO:0000313" key="2">
    <source>
        <dbReference type="EMBL" id="KAK0577807.1"/>
    </source>
</evidence>
<name>A0AA39RPH9_ACESA</name>
<dbReference type="AlphaFoldDB" id="A0AA39RPH9"/>